<dbReference type="Pfam" id="PF02628">
    <property type="entry name" value="COX15-CtaA"/>
    <property type="match status" value="1"/>
</dbReference>
<dbReference type="GO" id="GO:0046872">
    <property type="term" value="F:metal ion binding"/>
    <property type="evidence" value="ECO:0007669"/>
    <property type="project" value="UniProtKB-KW"/>
</dbReference>
<keyword evidence="12" id="KW-0732">Signal</keyword>
<dbReference type="OrthoDB" id="1726137at2759"/>
<accession>A0A835MBU7</accession>
<keyword evidence="9" id="KW-0472">Membrane</keyword>
<proteinExistence type="predicted"/>
<evidence type="ECO:0000256" key="11">
    <source>
        <dbReference type="ARBA" id="ARBA00048044"/>
    </source>
</evidence>
<dbReference type="Proteomes" id="UP000631114">
    <property type="component" value="Unassembled WGS sequence"/>
</dbReference>
<comment type="cofactor">
    <cofactor evidence="1">
        <name>heme b</name>
        <dbReference type="ChEBI" id="CHEBI:60344"/>
    </cofactor>
</comment>
<name>A0A835MBU7_9MAGN</name>
<keyword evidence="4" id="KW-0479">Metal-binding</keyword>
<reference evidence="13 14" key="1">
    <citation type="submission" date="2020-10" db="EMBL/GenBank/DDBJ databases">
        <title>The Coptis chinensis genome and diversification of protoberbering-type alkaloids.</title>
        <authorList>
            <person name="Wang B."/>
            <person name="Shu S."/>
            <person name="Song C."/>
            <person name="Liu Y."/>
        </authorList>
    </citation>
    <scope>NUCLEOTIDE SEQUENCE [LARGE SCALE GENOMIC DNA]</scope>
    <source>
        <strain evidence="13">HL-2020</strain>
        <tissue evidence="13">Leaf</tissue>
    </source>
</reference>
<evidence type="ECO:0000313" key="14">
    <source>
        <dbReference type="Proteomes" id="UP000631114"/>
    </source>
</evidence>
<evidence type="ECO:0000256" key="1">
    <source>
        <dbReference type="ARBA" id="ARBA00001970"/>
    </source>
</evidence>
<keyword evidence="5" id="KW-1133">Transmembrane helix</keyword>
<protein>
    <submittedName>
        <fullName evidence="13">Uncharacterized protein</fullName>
    </submittedName>
</protein>
<dbReference type="InterPro" id="IPR023754">
    <property type="entry name" value="HemeA_Synthase_type2"/>
</dbReference>
<evidence type="ECO:0000256" key="6">
    <source>
        <dbReference type="ARBA" id="ARBA00023002"/>
    </source>
</evidence>
<evidence type="ECO:0000256" key="12">
    <source>
        <dbReference type="SAM" id="SignalP"/>
    </source>
</evidence>
<organism evidence="13 14">
    <name type="scientific">Coptis chinensis</name>
    <dbReference type="NCBI Taxonomy" id="261450"/>
    <lineage>
        <taxon>Eukaryota</taxon>
        <taxon>Viridiplantae</taxon>
        <taxon>Streptophyta</taxon>
        <taxon>Embryophyta</taxon>
        <taxon>Tracheophyta</taxon>
        <taxon>Spermatophyta</taxon>
        <taxon>Magnoliopsida</taxon>
        <taxon>Ranunculales</taxon>
        <taxon>Ranunculaceae</taxon>
        <taxon>Coptidoideae</taxon>
        <taxon>Coptis</taxon>
    </lineage>
</organism>
<keyword evidence="7" id="KW-0408">Iron</keyword>
<gene>
    <name evidence="13" type="ORF">IFM89_006233</name>
</gene>
<dbReference type="PANTHER" id="PTHR23289">
    <property type="entry name" value="CYTOCHROME C OXIDASE ASSEMBLY PROTEIN COX15"/>
    <property type="match status" value="1"/>
</dbReference>
<dbReference type="PANTHER" id="PTHR23289:SF2">
    <property type="entry name" value="CYTOCHROME C OXIDASE ASSEMBLY PROTEIN COX15 HOMOLOG"/>
    <property type="match status" value="1"/>
</dbReference>
<comment type="subcellular location">
    <subcellularLocation>
        <location evidence="2">Membrane</location>
        <topology evidence="2">Multi-pass membrane protein</topology>
    </subcellularLocation>
</comment>
<keyword evidence="3" id="KW-0812">Transmembrane</keyword>
<dbReference type="EMBL" id="JADFTS010000001">
    <property type="protein sequence ID" value="KAF9623887.1"/>
    <property type="molecule type" value="Genomic_DNA"/>
</dbReference>
<dbReference type="GO" id="GO:0016653">
    <property type="term" value="F:oxidoreductase activity, acting on NAD(P)H, heme protein as acceptor"/>
    <property type="evidence" value="ECO:0007669"/>
    <property type="project" value="TreeGrafter"/>
</dbReference>
<evidence type="ECO:0000256" key="10">
    <source>
        <dbReference type="ARBA" id="ARBA00044501"/>
    </source>
</evidence>
<evidence type="ECO:0000256" key="3">
    <source>
        <dbReference type="ARBA" id="ARBA00022692"/>
    </source>
</evidence>
<evidence type="ECO:0000256" key="4">
    <source>
        <dbReference type="ARBA" id="ARBA00022723"/>
    </source>
</evidence>
<keyword evidence="14" id="KW-1185">Reference proteome</keyword>
<evidence type="ECO:0000256" key="2">
    <source>
        <dbReference type="ARBA" id="ARBA00004141"/>
    </source>
</evidence>
<evidence type="ECO:0000256" key="8">
    <source>
        <dbReference type="ARBA" id="ARBA00023133"/>
    </source>
</evidence>
<keyword evidence="6" id="KW-0560">Oxidoreductase</keyword>
<dbReference type="GO" id="GO:0006784">
    <property type="term" value="P:heme A biosynthetic process"/>
    <property type="evidence" value="ECO:0007669"/>
    <property type="project" value="InterPro"/>
</dbReference>
<evidence type="ECO:0000256" key="5">
    <source>
        <dbReference type="ARBA" id="ARBA00022989"/>
    </source>
</evidence>
<evidence type="ECO:0000256" key="9">
    <source>
        <dbReference type="ARBA" id="ARBA00023136"/>
    </source>
</evidence>
<dbReference type="GO" id="GO:0120547">
    <property type="term" value="F:heme A synthase activity"/>
    <property type="evidence" value="ECO:0007669"/>
    <property type="project" value="UniProtKB-EC"/>
</dbReference>
<sequence>MLPCLYWLVLTHFLSEAAAIFVSVYEEGMDLLRAVIIGTPGTPYHDVTNLLCISYKCLQPKVRALIVEGNKTLSLYSQIRYSSSRFSNESSLISSRLFSSKSPTSFCTWRSTLYGHRSLNKGFPSRSSRNISTTGTISSSSKEGSKMLVTACSHAQKLVGIWIFGSAAWNVGKGIRCNVCFAIFNSYFLRKGYITVRLGVRLSALFALGASQGLIGWWMVKSGLEEPESEYVQPRESPYRLATHLTSKICNILWPSLDWSFSCEARTTCRLYGLGSWGS</sequence>
<evidence type="ECO:0000256" key="7">
    <source>
        <dbReference type="ARBA" id="ARBA00023004"/>
    </source>
</evidence>
<keyword evidence="8" id="KW-0350">Heme biosynthesis</keyword>
<dbReference type="InterPro" id="IPR003780">
    <property type="entry name" value="COX15/CtaA_fam"/>
</dbReference>
<comment type="catalytic activity">
    <reaction evidence="11">
        <text>Fe(II)-heme o + 2 A + H2O = Fe(II)-heme a + 2 AH2</text>
        <dbReference type="Rhea" id="RHEA:63388"/>
        <dbReference type="ChEBI" id="CHEBI:13193"/>
        <dbReference type="ChEBI" id="CHEBI:15377"/>
        <dbReference type="ChEBI" id="CHEBI:17499"/>
        <dbReference type="ChEBI" id="CHEBI:60530"/>
        <dbReference type="ChEBI" id="CHEBI:61715"/>
        <dbReference type="EC" id="1.17.99.9"/>
    </reaction>
    <physiologicalReaction direction="left-to-right" evidence="11">
        <dbReference type="Rhea" id="RHEA:63389"/>
    </physiologicalReaction>
</comment>
<evidence type="ECO:0000313" key="13">
    <source>
        <dbReference type="EMBL" id="KAF9623887.1"/>
    </source>
</evidence>
<comment type="pathway">
    <text evidence="10">Porphyrin-containing compound metabolism; heme A biosynthesis; heme A from heme O: step 1/1.</text>
</comment>
<dbReference type="AlphaFoldDB" id="A0A835MBU7"/>
<comment type="caution">
    <text evidence="13">The sequence shown here is derived from an EMBL/GenBank/DDBJ whole genome shotgun (WGS) entry which is preliminary data.</text>
</comment>
<feature type="chain" id="PRO_5032723418" evidence="12">
    <location>
        <begin position="20"/>
        <end position="279"/>
    </location>
</feature>
<dbReference type="GO" id="GO:0005743">
    <property type="term" value="C:mitochondrial inner membrane"/>
    <property type="evidence" value="ECO:0007669"/>
    <property type="project" value="TreeGrafter"/>
</dbReference>
<feature type="signal peptide" evidence="12">
    <location>
        <begin position="1"/>
        <end position="19"/>
    </location>
</feature>